<dbReference type="EMBL" id="BKCJ011882478">
    <property type="protein sequence ID" value="GFD60781.1"/>
    <property type="molecule type" value="Genomic_DNA"/>
</dbReference>
<comment type="caution">
    <text evidence="2">The sequence shown here is derived from an EMBL/GenBank/DDBJ whole genome shotgun (WGS) entry which is preliminary data.</text>
</comment>
<reference evidence="2" key="1">
    <citation type="journal article" date="2019" name="Sci. Rep.">
        <title>Draft genome of Tanacetum cinerariifolium, the natural source of mosquito coil.</title>
        <authorList>
            <person name="Yamashiro T."/>
            <person name="Shiraishi A."/>
            <person name="Satake H."/>
            <person name="Nakayama K."/>
        </authorList>
    </citation>
    <scope>NUCLEOTIDE SEQUENCE</scope>
</reference>
<name>A0A699XUZ9_TANCI</name>
<accession>A0A699XUZ9</accession>
<protein>
    <submittedName>
        <fullName evidence="2">Uncharacterized protein</fullName>
    </submittedName>
</protein>
<feature type="compositionally biased region" description="Gly residues" evidence="1">
    <location>
        <begin position="16"/>
        <end position="25"/>
    </location>
</feature>
<proteinExistence type="predicted"/>
<feature type="non-terminal residue" evidence="2">
    <location>
        <position position="1"/>
    </location>
</feature>
<organism evidence="2">
    <name type="scientific">Tanacetum cinerariifolium</name>
    <name type="common">Dalmatian daisy</name>
    <name type="synonym">Chrysanthemum cinerariifolium</name>
    <dbReference type="NCBI Taxonomy" id="118510"/>
    <lineage>
        <taxon>Eukaryota</taxon>
        <taxon>Viridiplantae</taxon>
        <taxon>Streptophyta</taxon>
        <taxon>Embryophyta</taxon>
        <taxon>Tracheophyta</taxon>
        <taxon>Spermatophyta</taxon>
        <taxon>Magnoliopsida</taxon>
        <taxon>eudicotyledons</taxon>
        <taxon>Gunneridae</taxon>
        <taxon>Pentapetalae</taxon>
        <taxon>asterids</taxon>
        <taxon>campanulids</taxon>
        <taxon>Asterales</taxon>
        <taxon>Asteraceae</taxon>
        <taxon>Asteroideae</taxon>
        <taxon>Anthemideae</taxon>
        <taxon>Anthemidinae</taxon>
        <taxon>Tanacetum</taxon>
    </lineage>
</organism>
<dbReference type="AlphaFoldDB" id="A0A699XUZ9"/>
<gene>
    <name evidence="2" type="ORF">Tci_932750</name>
</gene>
<sequence length="65" mass="6599">SAGARGYGPQLSRGAGFSGQAGGQVGRKADSAQGRRHYSGARLGGAGRQVPEPQPTANVHVARRD</sequence>
<feature type="region of interest" description="Disordered" evidence="1">
    <location>
        <begin position="1"/>
        <end position="65"/>
    </location>
</feature>
<evidence type="ECO:0000256" key="1">
    <source>
        <dbReference type="SAM" id="MobiDB-lite"/>
    </source>
</evidence>
<evidence type="ECO:0000313" key="2">
    <source>
        <dbReference type="EMBL" id="GFD60781.1"/>
    </source>
</evidence>